<keyword evidence="2" id="KW-1185">Reference proteome</keyword>
<evidence type="ECO:0000313" key="2">
    <source>
        <dbReference type="Proteomes" id="UP000499080"/>
    </source>
</evidence>
<dbReference type="AlphaFoldDB" id="A0A4Y2QVH1"/>
<name>A0A4Y2QVH1_ARAVE</name>
<gene>
    <name evidence="1" type="ORF">AVEN_218379_1</name>
</gene>
<reference evidence="1 2" key="1">
    <citation type="journal article" date="2019" name="Sci. Rep.">
        <title>Orb-weaving spider Araneus ventricosus genome elucidates the spidroin gene catalogue.</title>
        <authorList>
            <person name="Kono N."/>
            <person name="Nakamura H."/>
            <person name="Ohtoshi R."/>
            <person name="Moran D.A.P."/>
            <person name="Shinohara A."/>
            <person name="Yoshida Y."/>
            <person name="Fujiwara M."/>
            <person name="Mori M."/>
            <person name="Tomita M."/>
            <person name="Arakawa K."/>
        </authorList>
    </citation>
    <scope>NUCLEOTIDE SEQUENCE [LARGE SCALE GENOMIC DNA]</scope>
</reference>
<dbReference type="Proteomes" id="UP000499080">
    <property type="component" value="Unassembled WGS sequence"/>
</dbReference>
<proteinExistence type="predicted"/>
<comment type="caution">
    <text evidence="1">The sequence shown here is derived from an EMBL/GenBank/DDBJ whole genome shotgun (WGS) entry which is preliminary data.</text>
</comment>
<protein>
    <submittedName>
        <fullName evidence="1">Uncharacterized protein</fullName>
    </submittedName>
</protein>
<organism evidence="1 2">
    <name type="scientific">Araneus ventricosus</name>
    <name type="common">Orbweaver spider</name>
    <name type="synonym">Epeira ventricosa</name>
    <dbReference type="NCBI Taxonomy" id="182803"/>
    <lineage>
        <taxon>Eukaryota</taxon>
        <taxon>Metazoa</taxon>
        <taxon>Ecdysozoa</taxon>
        <taxon>Arthropoda</taxon>
        <taxon>Chelicerata</taxon>
        <taxon>Arachnida</taxon>
        <taxon>Araneae</taxon>
        <taxon>Araneomorphae</taxon>
        <taxon>Entelegynae</taxon>
        <taxon>Araneoidea</taxon>
        <taxon>Araneidae</taxon>
        <taxon>Araneus</taxon>
    </lineage>
</organism>
<accession>A0A4Y2QVH1</accession>
<sequence>MRRIFSIATEFLSRRIHRLKSGHFKDPNTSPNVSLKSGLSGRMNRGGIYPHPFVVSGGLFAFLERCLENEVRLPGSPGKRDILPGPSGSSAGVVPLPGGPPGGLRARPPEQRLGTAFQRCPALGHGHRLGRREAIAAGERFFFFPLCPRYLTGRHKSSLGI</sequence>
<dbReference type="EMBL" id="BGPR01014948">
    <property type="protein sequence ID" value="GBN67392.1"/>
    <property type="molecule type" value="Genomic_DNA"/>
</dbReference>
<evidence type="ECO:0000313" key="1">
    <source>
        <dbReference type="EMBL" id="GBN67392.1"/>
    </source>
</evidence>